<dbReference type="OMA" id="ACVINDP"/>
<comment type="similarity">
    <text evidence="1">Belongs to the vasopressin/oxytocin family.</text>
</comment>
<dbReference type="InterPro" id="IPR036387">
    <property type="entry name" value="Neurhyp_horm_dom_sf"/>
</dbReference>
<dbReference type="PIRSF" id="PIRSF001815">
    <property type="entry name" value="Nonapeptide_hormone_precursor"/>
    <property type="match status" value="1"/>
</dbReference>
<feature type="disulfide bond" evidence="5">
    <location>
        <begin position="44"/>
        <end position="58"/>
    </location>
</feature>
<dbReference type="GO" id="GO:0005185">
    <property type="term" value="F:neurohypophyseal hormone activity"/>
    <property type="evidence" value="ECO:0007669"/>
    <property type="project" value="InterPro"/>
</dbReference>
<evidence type="ECO:0000313" key="8">
    <source>
        <dbReference type="EMBL" id="GCB75460.1"/>
    </source>
</evidence>
<feature type="chain" id="PRO_5041087878" evidence="6">
    <location>
        <begin position="20"/>
        <end position="162"/>
    </location>
</feature>
<evidence type="ECO:0000256" key="6">
    <source>
        <dbReference type="SAM" id="SignalP"/>
    </source>
</evidence>
<evidence type="ECO:0000256" key="1">
    <source>
        <dbReference type="ARBA" id="ARBA00007369"/>
    </source>
</evidence>
<dbReference type="AlphaFoldDB" id="A0A401PQR8"/>
<name>A0A401PQR8_SCYTO</name>
<dbReference type="OrthoDB" id="10056056at2759"/>
<dbReference type="GO" id="GO:0030141">
    <property type="term" value="C:secretory granule"/>
    <property type="evidence" value="ECO:0007669"/>
    <property type="project" value="TreeGrafter"/>
</dbReference>
<feature type="disulfide bond" evidence="5">
    <location>
        <begin position="52"/>
        <end position="75"/>
    </location>
</feature>
<dbReference type="Gene3D" id="2.60.9.10">
    <property type="entry name" value="Neurohypophysial hormone domain"/>
    <property type="match status" value="1"/>
</dbReference>
<organism evidence="8 9">
    <name type="scientific">Scyliorhinus torazame</name>
    <name type="common">Cloudy catshark</name>
    <name type="synonym">Catulus torazame</name>
    <dbReference type="NCBI Taxonomy" id="75743"/>
    <lineage>
        <taxon>Eukaryota</taxon>
        <taxon>Metazoa</taxon>
        <taxon>Chordata</taxon>
        <taxon>Craniata</taxon>
        <taxon>Vertebrata</taxon>
        <taxon>Chondrichthyes</taxon>
        <taxon>Elasmobranchii</taxon>
        <taxon>Galeomorphii</taxon>
        <taxon>Galeoidea</taxon>
        <taxon>Carcharhiniformes</taxon>
        <taxon>Scyliorhinidae</taxon>
        <taxon>Scyliorhinus</taxon>
    </lineage>
</organism>
<dbReference type="PANTHER" id="PTHR11681:SF5">
    <property type="entry name" value="ISOTOCIN"/>
    <property type="match status" value="1"/>
</dbReference>
<feature type="disulfide bond" evidence="5">
    <location>
        <begin position="59"/>
        <end position="65"/>
    </location>
</feature>
<feature type="disulfide bond" evidence="5">
    <location>
        <begin position="106"/>
        <end position="111"/>
    </location>
</feature>
<keyword evidence="2" id="KW-0165">Cleavage on pair of basic residues</keyword>
<accession>A0A401PQR8</accession>
<evidence type="ECO:0000256" key="5">
    <source>
        <dbReference type="PIRSR" id="PIRSR001815-50"/>
    </source>
</evidence>
<dbReference type="SUPFAM" id="SSF49606">
    <property type="entry name" value="Neurophysin II"/>
    <property type="match status" value="1"/>
</dbReference>
<evidence type="ECO:0000256" key="3">
    <source>
        <dbReference type="ARBA" id="ARBA00022729"/>
    </source>
</evidence>
<sequence>MLHLSLPVCLLCLLAFTSACYIQNCPRGGKRSFLDEGVRQCMPCGPENRGHCFGANICCGEEIGCYIGTSEALRCQEENYLPSPCEPAGRPCGRNGGKCASSGICCTDETCTTDSICLEDEGEWKHSPMERNLTLFDSAATDLLLRLMRLSNRQPAEKHQLI</sequence>
<keyword evidence="9" id="KW-1185">Reference proteome</keyword>
<gene>
    <name evidence="8" type="ORF">scyTo_2000030</name>
</gene>
<feature type="disulfide bond" evidence="5">
    <location>
        <begin position="41"/>
        <end position="85"/>
    </location>
</feature>
<protein>
    <submittedName>
        <fullName evidence="7">Vasotocin</fullName>
    </submittedName>
</protein>
<feature type="disulfide bond" evidence="5">
    <location>
        <begin position="20"/>
        <end position="25"/>
    </location>
</feature>
<dbReference type="Proteomes" id="UP000288216">
    <property type="component" value="Unassembled WGS sequence"/>
</dbReference>
<dbReference type="PROSITE" id="PS00264">
    <property type="entry name" value="NEUROHYPOPHYS_HORM"/>
    <property type="match status" value="1"/>
</dbReference>
<dbReference type="InterPro" id="IPR022423">
    <property type="entry name" value="Neurohypophysial_hormone_CS"/>
</dbReference>
<feature type="disulfide bond" evidence="5">
    <location>
        <begin position="99"/>
        <end position="117"/>
    </location>
</feature>
<keyword evidence="4 5" id="KW-1015">Disulfide bond</keyword>
<dbReference type="EMBL" id="BFAA01008646">
    <property type="protein sequence ID" value="GCB75460.1"/>
    <property type="molecule type" value="Genomic_DNA"/>
</dbReference>
<reference evidence="7" key="2">
    <citation type="submission" date="2018-12" db="EMBL/GenBank/DDBJ databases">
        <title>Spawning by oviparous shark reveals the ancestral function of neurohypophysial hormones.</title>
        <authorList>
            <person name="Katayama Y."/>
            <person name="Inoue N."/>
            <person name="Kaiya H."/>
            <person name="Hyodo S."/>
        </authorList>
    </citation>
    <scope>NUCLEOTIDE SEQUENCE</scope>
    <source>
        <tissue evidence="7">Brain</tissue>
    </source>
</reference>
<proteinExistence type="evidence at transcript level"/>
<dbReference type="SMART" id="SM00003">
    <property type="entry name" value="NH"/>
    <property type="match status" value="1"/>
</dbReference>
<dbReference type="PANTHER" id="PTHR11681">
    <property type="entry name" value="NEUROPHYSIN"/>
    <property type="match status" value="1"/>
</dbReference>
<keyword evidence="3 6" id="KW-0732">Signal</keyword>
<dbReference type="STRING" id="75743.A0A401PQR8"/>
<dbReference type="PRINTS" id="PR00831">
    <property type="entry name" value="NEUROPHYSIN"/>
</dbReference>
<feature type="disulfide bond" evidence="5">
    <location>
        <begin position="92"/>
        <end position="105"/>
    </location>
</feature>
<feature type="signal peptide" evidence="6">
    <location>
        <begin position="1"/>
        <end position="19"/>
    </location>
</feature>
<evidence type="ECO:0000313" key="9">
    <source>
        <dbReference type="Proteomes" id="UP000288216"/>
    </source>
</evidence>
<dbReference type="InterPro" id="IPR000981">
    <property type="entry name" value="Neurhyp_horm"/>
</dbReference>
<evidence type="ECO:0000313" key="7">
    <source>
        <dbReference type="EMBL" id="BBH84764.1"/>
    </source>
</evidence>
<dbReference type="GO" id="GO:0005615">
    <property type="term" value="C:extracellular space"/>
    <property type="evidence" value="ECO:0007669"/>
    <property type="project" value="TreeGrafter"/>
</dbReference>
<dbReference type="Pfam" id="PF00184">
    <property type="entry name" value="Hormone_5"/>
    <property type="match status" value="1"/>
</dbReference>
<dbReference type="FunFam" id="2.60.9.10:FF:000001">
    <property type="entry name" value="oxytocin-neurophysin 1"/>
    <property type="match status" value="1"/>
</dbReference>
<evidence type="ECO:0000256" key="2">
    <source>
        <dbReference type="ARBA" id="ARBA00022685"/>
    </source>
</evidence>
<dbReference type="Pfam" id="PF00220">
    <property type="entry name" value="Hormone_4"/>
    <property type="match status" value="1"/>
</dbReference>
<dbReference type="EMBL" id="LC440643">
    <property type="protein sequence ID" value="BBH84764.1"/>
    <property type="molecule type" value="mRNA"/>
</dbReference>
<evidence type="ECO:0000256" key="4">
    <source>
        <dbReference type="ARBA" id="ARBA00023157"/>
    </source>
</evidence>
<reference evidence="8 9" key="1">
    <citation type="journal article" date="2018" name="Nat. Ecol. Evol.">
        <title>Shark genomes provide insights into elasmobranch evolution and the origin of vertebrates.</title>
        <authorList>
            <person name="Hara Y"/>
            <person name="Yamaguchi K"/>
            <person name="Onimaru K"/>
            <person name="Kadota M"/>
            <person name="Koyanagi M"/>
            <person name="Keeley SD"/>
            <person name="Tatsumi K"/>
            <person name="Tanaka K"/>
            <person name="Motone F"/>
            <person name="Kageyama Y"/>
            <person name="Nozu R"/>
            <person name="Adachi N"/>
            <person name="Nishimura O"/>
            <person name="Nakagawa R"/>
            <person name="Tanegashima C"/>
            <person name="Kiyatake I"/>
            <person name="Matsumoto R"/>
            <person name="Murakumo K"/>
            <person name="Nishida K"/>
            <person name="Terakita A"/>
            <person name="Kuratani S"/>
            <person name="Sato K"/>
            <person name="Hyodo S Kuraku.S."/>
        </authorList>
    </citation>
    <scope>NUCLEOTIDE SEQUENCE [LARGE SCALE GENOMIC DNA]</scope>
</reference>